<name>A0A3L9M0I7_9FLAO</name>
<evidence type="ECO:0000313" key="2">
    <source>
        <dbReference type="Proteomes" id="UP000275348"/>
    </source>
</evidence>
<gene>
    <name evidence="1" type="ORF">EAH69_12725</name>
</gene>
<reference evidence="1 2" key="1">
    <citation type="submission" date="2018-10" db="EMBL/GenBank/DDBJ databases">
        <authorList>
            <person name="Chen X."/>
        </authorList>
    </citation>
    <scope>NUCLEOTIDE SEQUENCE [LARGE SCALE GENOMIC DNA]</scope>
    <source>
        <strain evidence="1 2">YIM 102668</strain>
    </source>
</reference>
<dbReference type="AlphaFoldDB" id="A0A3L9M0I7"/>
<dbReference type="Proteomes" id="UP000275348">
    <property type="component" value="Unassembled WGS sequence"/>
</dbReference>
<keyword evidence="2" id="KW-1185">Reference proteome</keyword>
<accession>A0A3L9M0I7</accession>
<comment type="caution">
    <text evidence="1">The sequence shown here is derived from an EMBL/GenBank/DDBJ whole genome shotgun (WGS) entry which is preliminary data.</text>
</comment>
<organism evidence="1 2">
    <name type="scientific">Faecalibacter macacae</name>
    <dbReference type="NCBI Taxonomy" id="1859289"/>
    <lineage>
        <taxon>Bacteria</taxon>
        <taxon>Pseudomonadati</taxon>
        <taxon>Bacteroidota</taxon>
        <taxon>Flavobacteriia</taxon>
        <taxon>Flavobacteriales</taxon>
        <taxon>Weeksellaceae</taxon>
        <taxon>Faecalibacter</taxon>
    </lineage>
</organism>
<dbReference type="EMBL" id="RDOJ01000023">
    <property type="protein sequence ID" value="RLZ06667.1"/>
    <property type="molecule type" value="Genomic_DNA"/>
</dbReference>
<proteinExistence type="predicted"/>
<sequence>MQLKIVYSYCDYFLSNLADNFQFYGVFLNSELLIFIRLKLNFVQNKLQNDQSKLSFTCD</sequence>
<evidence type="ECO:0000313" key="1">
    <source>
        <dbReference type="EMBL" id="RLZ06667.1"/>
    </source>
</evidence>
<protein>
    <submittedName>
        <fullName evidence="1">Uncharacterized protein</fullName>
    </submittedName>
</protein>